<dbReference type="Proteomes" id="UP000646827">
    <property type="component" value="Unassembled WGS sequence"/>
</dbReference>
<protein>
    <submittedName>
        <fullName evidence="2">Uncharacterized protein</fullName>
    </submittedName>
</protein>
<gene>
    <name evidence="2" type="ORF">INT45_010226</name>
</gene>
<comment type="caution">
    <text evidence="2">The sequence shown here is derived from an EMBL/GenBank/DDBJ whole genome shotgun (WGS) entry which is preliminary data.</text>
</comment>
<feature type="region of interest" description="Disordered" evidence="1">
    <location>
        <begin position="120"/>
        <end position="164"/>
    </location>
</feature>
<name>A0A8H7SF10_9FUNG</name>
<evidence type="ECO:0000256" key="1">
    <source>
        <dbReference type="SAM" id="MobiDB-lite"/>
    </source>
</evidence>
<dbReference type="EMBL" id="JAEPRB010000012">
    <property type="protein sequence ID" value="KAG2226947.1"/>
    <property type="molecule type" value="Genomic_DNA"/>
</dbReference>
<proteinExistence type="predicted"/>
<organism evidence="2 3">
    <name type="scientific">Circinella minor</name>
    <dbReference type="NCBI Taxonomy" id="1195481"/>
    <lineage>
        <taxon>Eukaryota</taxon>
        <taxon>Fungi</taxon>
        <taxon>Fungi incertae sedis</taxon>
        <taxon>Mucoromycota</taxon>
        <taxon>Mucoromycotina</taxon>
        <taxon>Mucoromycetes</taxon>
        <taxon>Mucorales</taxon>
        <taxon>Lichtheimiaceae</taxon>
        <taxon>Circinella</taxon>
    </lineage>
</organism>
<evidence type="ECO:0000313" key="2">
    <source>
        <dbReference type="EMBL" id="KAG2226947.1"/>
    </source>
</evidence>
<evidence type="ECO:0000313" key="3">
    <source>
        <dbReference type="Proteomes" id="UP000646827"/>
    </source>
</evidence>
<accession>A0A8H7SF10</accession>
<dbReference type="AlphaFoldDB" id="A0A8H7SF10"/>
<keyword evidence="3" id="KW-1185">Reference proteome</keyword>
<sequence>MGSKKVTAPKHFKECLFNFKTEGTKSYFSNRDITEWTYEHYSRHFASKKMDHETIKQSYNNDLTWLGKRDLPIEVQRYIGRLKNNFNQDKDKKFEQETNGDFIFYGDNNIVVGDNSIVGSDNNIVGGEDRQETINSTKKRSHENYDSVVEKQSEKLPAQKRSRPLAQTMQPMHTMGQHEQSQEPQQQDAIDQFFLGLPSKQKYSNGITDAEYCSSSNKEMRTSMNEEEDDNQGECVFVQDGFPAIGTSKSIDIGTAPNNSNHVNWELANKFHEYKKAVVEKGKAGILRFESNVHEILALTHVLLIQKTHVDLQIKNMGEDILNNTYNDVIDQFSLEYDNKDFVSELMDINKRLKRAGVKKEDIIPELLAKMMTKKFGSFEYCFLRSLQNIVEEFPENPLQDIKEHDLIHNIIDPVLRPFISSSQCRRRWPEVNADIRKCRTNRTQRPDAILSEVKGVKYSSCIAYGEAKGADSDNHGRAVDLVRLGIFG</sequence>
<dbReference type="OrthoDB" id="2277177at2759"/>
<feature type="compositionally biased region" description="Basic and acidic residues" evidence="1">
    <location>
        <begin position="142"/>
        <end position="154"/>
    </location>
</feature>
<reference evidence="2 3" key="1">
    <citation type="submission" date="2020-12" db="EMBL/GenBank/DDBJ databases">
        <title>Metabolic potential, ecology and presence of endohyphal bacteria is reflected in genomic diversity of Mucoromycotina.</title>
        <authorList>
            <person name="Muszewska A."/>
            <person name="Okrasinska A."/>
            <person name="Steczkiewicz K."/>
            <person name="Drgas O."/>
            <person name="Orlowska M."/>
            <person name="Perlinska-Lenart U."/>
            <person name="Aleksandrzak-Piekarczyk T."/>
            <person name="Szatraj K."/>
            <person name="Zielenkiewicz U."/>
            <person name="Pilsyk S."/>
            <person name="Malc E."/>
            <person name="Mieczkowski P."/>
            <person name="Kruszewska J.S."/>
            <person name="Biernat P."/>
            <person name="Pawlowska J."/>
        </authorList>
    </citation>
    <scope>NUCLEOTIDE SEQUENCE [LARGE SCALE GENOMIC DNA]</scope>
    <source>
        <strain evidence="2 3">CBS 142.35</strain>
    </source>
</reference>